<keyword evidence="4 7" id="KW-0812">Transmembrane</keyword>
<dbReference type="PIRSF" id="PIRSF006060">
    <property type="entry name" value="AA_transporter"/>
    <property type="match status" value="1"/>
</dbReference>
<comment type="caution">
    <text evidence="8">The sequence shown here is derived from an EMBL/GenBank/DDBJ whole genome shotgun (WGS) entry which is preliminary data.</text>
</comment>
<dbReference type="PANTHER" id="PTHR42770">
    <property type="entry name" value="AMINO ACID TRANSPORTER-RELATED"/>
    <property type="match status" value="1"/>
</dbReference>
<keyword evidence="6 7" id="KW-0472">Membrane</keyword>
<dbReference type="PANTHER" id="PTHR42770:SF15">
    <property type="entry name" value="GLUTAMATE_GAMMA-AMINOBUTYRATE ANTIPORTER-RELATED"/>
    <property type="match status" value="1"/>
</dbReference>
<name>A0ABV4E133_9CLOT</name>
<feature type="transmembrane region" description="Helical" evidence="7">
    <location>
        <begin position="132"/>
        <end position="152"/>
    </location>
</feature>
<feature type="transmembrane region" description="Helical" evidence="7">
    <location>
        <begin position="41"/>
        <end position="64"/>
    </location>
</feature>
<evidence type="ECO:0000256" key="4">
    <source>
        <dbReference type="ARBA" id="ARBA00022692"/>
    </source>
</evidence>
<evidence type="ECO:0000256" key="6">
    <source>
        <dbReference type="ARBA" id="ARBA00023136"/>
    </source>
</evidence>
<evidence type="ECO:0000313" key="8">
    <source>
        <dbReference type="EMBL" id="MEY8764867.1"/>
    </source>
</evidence>
<protein>
    <submittedName>
        <fullName evidence="8">Glutamate/gamma-aminobutyrate family transporter YjeM</fullName>
    </submittedName>
</protein>
<dbReference type="InterPro" id="IPR002293">
    <property type="entry name" value="AA/rel_permease1"/>
</dbReference>
<dbReference type="InterPro" id="IPR050367">
    <property type="entry name" value="APC_superfamily"/>
</dbReference>
<feature type="transmembrane region" description="Helical" evidence="7">
    <location>
        <begin position="316"/>
        <end position="336"/>
    </location>
</feature>
<keyword evidence="9" id="KW-1185">Reference proteome</keyword>
<evidence type="ECO:0000256" key="7">
    <source>
        <dbReference type="SAM" id="Phobius"/>
    </source>
</evidence>
<dbReference type="RefSeq" id="WP_369869424.1">
    <property type="nucleotide sequence ID" value="NZ_JBGFFE010000032.1"/>
</dbReference>
<dbReference type="NCBIfam" id="NF011775">
    <property type="entry name" value="PRK15238.1"/>
    <property type="match status" value="1"/>
</dbReference>
<evidence type="ECO:0000256" key="3">
    <source>
        <dbReference type="ARBA" id="ARBA00022475"/>
    </source>
</evidence>
<feature type="transmembrane region" description="Helical" evidence="7">
    <location>
        <begin position="85"/>
        <end position="112"/>
    </location>
</feature>
<sequence>MTENVKKKKLTLVSLSLMCVTTVFMFTNIPRSFLLMGYSAIPWYILSAVAFFVPFAFMIAEYGAAFKNEKGGIYSWLEKSVGPKYAFIGIIMWYVGWLVWVVLTCTSIWVHFSTILFGRDTTSTWSFLGMDSTKSVGILAIIFIVSLTFIATRGLDKIIKITSLGGISVGFINIVAYVGAIVVLVLNHGHIAQAINLHSFVSSPNPAYGSTISILSFVTFSIVAYGGIEVMGGVVDQTEDPERTFPKGIIIGASFIAIAYAVGIFAVGIFTNWSQVLSGKNINTVNAVIIVMNNLGYQIGSGLGLDQAGCLNFGRWVARFAGLSMFLTYVGSLINVSYSPLKQMIEGVPKKLWPGKLGELSDDMPKNAMWAQCIIIVIILALVSFGGEGANKFFNKLVLMTNVAMTLPYVFITGAFPRFKKNKSIKKSFSMFKTRRSVMLWSVLSTLTVGFANFFSIIQPAVEGDLSTTLWIIAGPAVFALIALMLYRRYEKLMKNEI</sequence>
<feature type="transmembrane region" description="Helical" evidence="7">
    <location>
        <begin position="207"/>
        <end position="228"/>
    </location>
</feature>
<dbReference type="Proteomes" id="UP001565220">
    <property type="component" value="Unassembled WGS sequence"/>
</dbReference>
<feature type="transmembrane region" description="Helical" evidence="7">
    <location>
        <begin position="470"/>
        <end position="487"/>
    </location>
</feature>
<feature type="transmembrane region" description="Helical" evidence="7">
    <location>
        <begin position="397"/>
        <end position="417"/>
    </location>
</feature>
<gene>
    <name evidence="8" type="primary">yjeM</name>
    <name evidence="8" type="ORF">AB8S09_14690</name>
</gene>
<evidence type="ECO:0000256" key="5">
    <source>
        <dbReference type="ARBA" id="ARBA00022989"/>
    </source>
</evidence>
<comment type="subcellular location">
    <subcellularLocation>
        <location evidence="1">Cell membrane</location>
        <topology evidence="1">Multi-pass membrane protein</topology>
    </subcellularLocation>
</comment>
<feature type="transmembrane region" description="Helical" evidence="7">
    <location>
        <begin position="438"/>
        <end position="458"/>
    </location>
</feature>
<dbReference type="EMBL" id="JBGFFE010000032">
    <property type="protein sequence ID" value="MEY8764867.1"/>
    <property type="molecule type" value="Genomic_DNA"/>
</dbReference>
<feature type="transmembrane region" description="Helical" evidence="7">
    <location>
        <begin position="249"/>
        <end position="270"/>
    </location>
</feature>
<proteinExistence type="predicted"/>
<evidence type="ECO:0000256" key="1">
    <source>
        <dbReference type="ARBA" id="ARBA00004651"/>
    </source>
</evidence>
<keyword evidence="3" id="KW-1003">Cell membrane</keyword>
<reference evidence="8 9" key="1">
    <citation type="submission" date="2024-08" db="EMBL/GenBank/DDBJ databases">
        <title>Clostridium lapicellarii sp. nov., and Clostridium renhuaiense sp. nov., two species isolated from the mud in a fermentation cellar used for producing sauce-flavour Chinese liquors.</title>
        <authorList>
            <person name="Yang F."/>
            <person name="Wang H."/>
            <person name="Chen L.Q."/>
            <person name="Zhou N."/>
            <person name="Lu J.J."/>
            <person name="Pu X.X."/>
            <person name="Wan B."/>
            <person name="Wang L."/>
            <person name="Liu S.J."/>
        </authorList>
    </citation>
    <scope>NUCLEOTIDE SEQUENCE [LARGE SCALE GENOMIC DNA]</scope>
    <source>
        <strain evidence="8 9">MT-113</strain>
    </source>
</reference>
<dbReference type="Pfam" id="PF13520">
    <property type="entry name" value="AA_permease_2"/>
    <property type="match status" value="1"/>
</dbReference>
<dbReference type="Gene3D" id="1.20.1740.10">
    <property type="entry name" value="Amino acid/polyamine transporter I"/>
    <property type="match status" value="1"/>
</dbReference>
<feature type="transmembrane region" description="Helical" evidence="7">
    <location>
        <begin position="368"/>
        <end position="385"/>
    </location>
</feature>
<keyword evidence="2" id="KW-0813">Transport</keyword>
<accession>A0ABV4E133</accession>
<organism evidence="8 9">
    <name type="scientific">Clostridium lapidicellarium</name>
    <dbReference type="NCBI Taxonomy" id="3240931"/>
    <lineage>
        <taxon>Bacteria</taxon>
        <taxon>Bacillati</taxon>
        <taxon>Bacillota</taxon>
        <taxon>Clostridia</taxon>
        <taxon>Eubacteriales</taxon>
        <taxon>Clostridiaceae</taxon>
        <taxon>Clostridium</taxon>
    </lineage>
</organism>
<keyword evidence="5 7" id="KW-1133">Transmembrane helix</keyword>
<evidence type="ECO:0000256" key="2">
    <source>
        <dbReference type="ARBA" id="ARBA00022448"/>
    </source>
</evidence>
<feature type="transmembrane region" description="Helical" evidence="7">
    <location>
        <begin position="164"/>
        <end position="187"/>
    </location>
</feature>
<evidence type="ECO:0000313" key="9">
    <source>
        <dbReference type="Proteomes" id="UP001565220"/>
    </source>
</evidence>